<accession>A0ACC1SG21</accession>
<keyword evidence="2" id="KW-1185">Reference proteome</keyword>
<dbReference type="Proteomes" id="UP001148662">
    <property type="component" value="Unassembled WGS sequence"/>
</dbReference>
<name>A0ACC1SG21_9APHY</name>
<reference evidence="1" key="1">
    <citation type="submission" date="2022-07" db="EMBL/GenBank/DDBJ databases">
        <title>Genome Sequence of Phlebia brevispora.</title>
        <authorList>
            <person name="Buettner E."/>
        </authorList>
    </citation>
    <scope>NUCLEOTIDE SEQUENCE</scope>
    <source>
        <strain evidence="1">MPL23</strain>
    </source>
</reference>
<sequence>MITLSMDEKLPPQNPPPYAVEPEGNADTGYPPPQRSPEMSPASRSGPSTVTSTPYPPQPLSSSQPYASPQAYTSPQPYAPSPGVAPPQGVMSEAQIGTMYQQQLFARCARGDHDVTRKYGACGIITAVILFPIGLICLLSADPDAYPFWVSAGADARHTKRRWAGRFVFDISQLIHHDQLIICDGPPHPSSSPIISIHGPVPISGQRKAFLMSEGAPPPPFPAAELQQALQEQSFGIKSFELSEAPEHEASAHVDLLEGRGVRVSLTSRGYQLHDSSELREHLFETIEDALQAVSPLYVKAKNNVLHEKLVAFAATQVE</sequence>
<comment type="caution">
    <text evidence="1">The sequence shown here is derived from an EMBL/GenBank/DDBJ whole genome shotgun (WGS) entry which is preliminary data.</text>
</comment>
<gene>
    <name evidence="1" type="ORF">NM688_g6425</name>
</gene>
<proteinExistence type="predicted"/>
<dbReference type="EMBL" id="JANHOG010001322">
    <property type="protein sequence ID" value="KAJ3539039.1"/>
    <property type="molecule type" value="Genomic_DNA"/>
</dbReference>
<evidence type="ECO:0000313" key="1">
    <source>
        <dbReference type="EMBL" id="KAJ3539039.1"/>
    </source>
</evidence>
<evidence type="ECO:0000313" key="2">
    <source>
        <dbReference type="Proteomes" id="UP001148662"/>
    </source>
</evidence>
<organism evidence="1 2">
    <name type="scientific">Phlebia brevispora</name>
    <dbReference type="NCBI Taxonomy" id="194682"/>
    <lineage>
        <taxon>Eukaryota</taxon>
        <taxon>Fungi</taxon>
        <taxon>Dikarya</taxon>
        <taxon>Basidiomycota</taxon>
        <taxon>Agaricomycotina</taxon>
        <taxon>Agaricomycetes</taxon>
        <taxon>Polyporales</taxon>
        <taxon>Meruliaceae</taxon>
        <taxon>Phlebia</taxon>
    </lineage>
</organism>
<protein>
    <submittedName>
        <fullName evidence="1">Uncharacterized protein</fullName>
    </submittedName>
</protein>